<dbReference type="PANTHER" id="PTHR42997">
    <property type="entry name" value="HIT FAMILY HYDROLASE"/>
    <property type="match status" value="1"/>
</dbReference>
<dbReference type="GeneID" id="5055203"/>
<name>A0A7L4PE05_9CREN</name>
<protein>
    <submittedName>
        <fullName evidence="1">HIT family protein</fullName>
    </submittedName>
</protein>
<dbReference type="PANTHER" id="PTHR42997:SF1">
    <property type="entry name" value="AP-4-A PHOSPHORYLASE"/>
    <property type="match status" value="1"/>
</dbReference>
<dbReference type="InterPro" id="IPR036265">
    <property type="entry name" value="HIT-like_sf"/>
</dbReference>
<dbReference type="Gene3D" id="3.30.428.10">
    <property type="entry name" value="HIT-like"/>
    <property type="match status" value="1"/>
</dbReference>
<dbReference type="InterPro" id="IPR052908">
    <property type="entry name" value="AP-4-A_phosphorylase"/>
</dbReference>
<organism evidence="1 2">
    <name type="scientific">Pyrobaculum arsenaticum</name>
    <dbReference type="NCBI Taxonomy" id="121277"/>
    <lineage>
        <taxon>Archaea</taxon>
        <taxon>Thermoproteota</taxon>
        <taxon>Thermoprotei</taxon>
        <taxon>Thermoproteales</taxon>
        <taxon>Thermoproteaceae</taxon>
        <taxon>Pyrobaculum</taxon>
    </lineage>
</organism>
<comment type="caution">
    <text evidence="1">The sequence shown here is derived from an EMBL/GenBank/DDBJ whole genome shotgun (WGS) entry which is preliminary data.</text>
</comment>
<dbReference type="AlphaFoldDB" id="A0A7L4PE05"/>
<dbReference type="OMA" id="IPRWCGD"/>
<dbReference type="Proteomes" id="UP000554766">
    <property type="component" value="Unassembled WGS sequence"/>
</dbReference>
<evidence type="ECO:0000313" key="1">
    <source>
        <dbReference type="EMBL" id="NYR16507.1"/>
    </source>
</evidence>
<reference evidence="1 2" key="1">
    <citation type="journal article" date="2020" name="Nat. Commun.">
        <title>The structures of two archaeal type IV pili illuminate evolutionary relationships.</title>
        <authorList>
            <person name="Wang F."/>
            <person name="Baquero D.P."/>
            <person name="Su Z."/>
            <person name="Beltran L.C."/>
            <person name="Prangishvili D."/>
            <person name="Krupovic M."/>
            <person name="Egelman E.H."/>
        </authorList>
    </citation>
    <scope>NUCLEOTIDE SEQUENCE [LARGE SCALE GENOMIC DNA]</scope>
    <source>
        <strain evidence="1 2">2GA</strain>
    </source>
</reference>
<dbReference type="SUPFAM" id="SSF54197">
    <property type="entry name" value="HIT-like"/>
    <property type="match status" value="1"/>
</dbReference>
<proteinExistence type="predicted"/>
<keyword evidence="2" id="KW-1185">Reference proteome</keyword>
<accession>A0A7L4PE05</accession>
<dbReference type="EMBL" id="JAAVJF010000006">
    <property type="protein sequence ID" value="NYR16507.1"/>
    <property type="molecule type" value="Genomic_DNA"/>
</dbReference>
<sequence length="103" mass="11593">MKLELDVASEPFNGGHVVLKLAKSIFSMGREELVELKRVLDSVIAVESKKFSPEGFNILILEKEVHVIPRWCGDVNVAFFGGMKIVPLSREDVKEQVVKEVRL</sequence>
<gene>
    <name evidence="1" type="ORF">HC235_11330</name>
</gene>
<evidence type="ECO:0000313" key="2">
    <source>
        <dbReference type="Proteomes" id="UP000554766"/>
    </source>
</evidence>
<dbReference type="RefSeq" id="WP_011901429.1">
    <property type="nucleotide sequence ID" value="NZ_JAPNUU010000037.1"/>
</dbReference>